<dbReference type="PROSITE" id="PS50110">
    <property type="entry name" value="RESPONSE_REGULATORY"/>
    <property type="match status" value="1"/>
</dbReference>
<keyword evidence="1 4" id="KW-0597">Phosphoprotein</keyword>
<feature type="compositionally biased region" description="Low complexity" evidence="5">
    <location>
        <begin position="410"/>
        <end position="427"/>
    </location>
</feature>
<dbReference type="Gene3D" id="3.40.50.2300">
    <property type="match status" value="1"/>
</dbReference>
<dbReference type="AlphaFoldDB" id="A0A0C2F8H2"/>
<gene>
    <name evidence="7" type="ORF">SPBR_04706</name>
</gene>
<feature type="compositionally biased region" description="Polar residues" evidence="5">
    <location>
        <begin position="652"/>
        <end position="661"/>
    </location>
</feature>
<feature type="compositionally biased region" description="Basic residues" evidence="5">
    <location>
        <begin position="297"/>
        <end position="308"/>
    </location>
</feature>
<feature type="compositionally biased region" description="Basic and acidic residues" evidence="5">
    <location>
        <begin position="123"/>
        <end position="138"/>
    </location>
</feature>
<feature type="compositionally biased region" description="Gly residues" evidence="5">
    <location>
        <begin position="377"/>
        <end position="409"/>
    </location>
</feature>
<evidence type="ECO:0000256" key="4">
    <source>
        <dbReference type="PROSITE-ProRule" id="PRU00169"/>
    </source>
</evidence>
<dbReference type="SUPFAM" id="SSF52172">
    <property type="entry name" value="CheY-like"/>
    <property type="match status" value="1"/>
</dbReference>
<dbReference type="RefSeq" id="XP_040615368.1">
    <property type="nucleotide sequence ID" value="XM_040762983.1"/>
</dbReference>
<feature type="region of interest" description="Disordered" evidence="5">
    <location>
        <begin position="352"/>
        <end position="474"/>
    </location>
</feature>
<reference evidence="7 8" key="1">
    <citation type="journal article" date="2014" name="BMC Genomics">
        <title>Comparative genomics of the major fungal agents of human and animal Sporotrichosis: Sporothrix schenckii and Sporothrix brasiliensis.</title>
        <authorList>
            <person name="Teixeira M.M."/>
            <person name="de Almeida L.G."/>
            <person name="Kubitschek-Barreira P."/>
            <person name="Alves F.L."/>
            <person name="Kioshima E.S."/>
            <person name="Abadio A.K."/>
            <person name="Fernandes L."/>
            <person name="Derengowski L.S."/>
            <person name="Ferreira K.S."/>
            <person name="Souza R.C."/>
            <person name="Ruiz J.C."/>
            <person name="de Andrade N.C."/>
            <person name="Paes H.C."/>
            <person name="Nicola A.M."/>
            <person name="Albuquerque P."/>
            <person name="Gerber A.L."/>
            <person name="Martins V.P."/>
            <person name="Peconick L.D."/>
            <person name="Neto A.V."/>
            <person name="Chaucanez C.B."/>
            <person name="Silva P.A."/>
            <person name="Cunha O.L."/>
            <person name="de Oliveira F.F."/>
            <person name="dos Santos T.C."/>
            <person name="Barros A.L."/>
            <person name="Soares M.A."/>
            <person name="de Oliveira L.M."/>
            <person name="Marini M.M."/>
            <person name="Villalobos-Duno H."/>
            <person name="Cunha M.M."/>
            <person name="de Hoog S."/>
            <person name="da Silveira J.F."/>
            <person name="Henrissat B."/>
            <person name="Nino-Vega G.A."/>
            <person name="Cisalpino P.S."/>
            <person name="Mora-Montes H.M."/>
            <person name="Almeida S.R."/>
            <person name="Stajich J.E."/>
            <person name="Lopes-Bezerra L.M."/>
            <person name="Vasconcelos A.T."/>
            <person name="Felipe M.S."/>
        </authorList>
    </citation>
    <scope>NUCLEOTIDE SEQUENCE [LARGE SCALE GENOMIC DNA]</scope>
    <source>
        <strain evidence="7 8">5110</strain>
    </source>
</reference>
<comment type="caution">
    <text evidence="7">The sequence shown here is derived from an EMBL/GenBank/DDBJ whole genome shotgun (WGS) entry which is preliminary data.</text>
</comment>
<dbReference type="FunFam" id="3.40.50.2300:FF:000146">
    <property type="entry name" value="Putative two-component response regulator SSK1p"/>
    <property type="match status" value="1"/>
</dbReference>
<feature type="compositionally biased region" description="Polar residues" evidence="5">
    <location>
        <begin position="451"/>
        <end position="474"/>
    </location>
</feature>
<name>A0A0C2F8H2_9PEZI</name>
<dbReference type="InterPro" id="IPR011006">
    <property type="entry name" value="CheY-like_superfamily"/>
</dbReference>
<evidence type="ECO:0000313" key="8">
    <source>
        <dbReference type="Proteomes" id="UP000031575"/>
    </source>
</evidence>
<evidence type="ECO:0000259" key="6">
    <source>
        <dbReference type="PROSITE" id="PS50110"/>
    </source>
</evidence>
<accession>A0A0C2F8H2</accession>
<keyword evidence="8" id="KW-1185">Reference proteome</keyword>
<feature type="modified residue" description="4-aspartylphosphate" evidence="4">
    <location>
        <position position="534"/>
    </location>
</feature>
<dbReference type="Pfam" id="PF00072">
    <property type="entry name" value="Response_reg"/>
    <property type="match status" value="1"/>
</dbReference>
<sequence length="790" mass="80738">MTAPAAQRKVWVRRPGASATLVSFSETDVVDDVREMLLRKYGNSLGRVYDAPDVTLRLSPREAHQGERTLGPDELMTRTLDVYYPGGQTIDEALVIDVPIRRPTPNASPRGGPPHAYHLASVHREHAAAHRDRDHRGGGGDYSSHSPIAPDYFGPGVVPDYYNHGALTAESEYPTASLAHESAMAGAGAGAGSGSGGSGGAGARSAGSQHLYPPSPGHLHPTHKGSLLRSPPGGAGSGVSAASLQDGGGSGGAGGSGGGSGGSAGNSPLNHPHSITILATGQAPTIPSLPSPGGSSRRSHKERPKIHRQFSSVPDDGSGIGREGSSPQTNGASSSGVSAQKGLTASGLKIPIAAPLPGKTGSGRGSIADSLHQKAKGGAGDGGAGGSSSGGGSADKDGAAGGGGGGGKNGVLLNGSVNGGSNNAAAARSVTSPPRPMSPMRGKRAKKSARPLNNGNSIVNDSNKTANDDSQNTVQLGPLTVPPINVLIVEDNIINLKLLEAFVKRLKVRWQTAMNGRDAVAKWRTGGFHLVLMDIQLPLMSGLDATREIRRLERVNSIGVFASTPSDSIGVGRDPQSDKLANLALFKSPVIIVALTASSLQSDRNDALAAGCNDFLTKPVNFVWLEKKIMEWGCMQALIDFDGWRKWKEQKLPTQGSSQPAHSVGNHNGGSGSGGGSGASNGNGRDNTASSDATPSKKSKRLSGHVKRPSMSSLNKGESSETTNTVSSAESPGPGHTRTNSGSVAAGSAGRSPLSKPSISERLAAASAAIEMDNAAREQDASEKKEKEKK</sequence>
<dbReference type="PANTHER" id="PTHR45339:SF1">
    <property type="entry name" value="HYBRID SIGNAL TRANSDUCTION HISTIDINE KINASE J"/>
    <property type="match status" value="1"/>
</dbReference>
<feature type="compositionally biased region" description="Gly residues" evidence="5">
    <location>
        <begin position="246"/>
        <end position="264"/>
    </location>
</feature>
<feature type="compositionally biased region" description="Polar residues" evidence="5">
    <location>
        <begin position="325"/>
        <end position="340"/>
    </location>
</feature>
<feature type="compositionally biased region" description="Gly residues" evidence="5">
    <location>
        <begin position="667"/>
        <end position="681"/>
    </location>
</feature>
<keyword evidence="2" id="KW-0902">Two-component regulatory system</keyword>
<evidence type="ECO:0000256" key="3">
    <source>
        <dbReference type="ARBA" id="ARBA00093463"/>
    </source>
</evidence>
<dbReference type="EMBL" id="AWTV01000010">
    <property type="protein sequence ID" value="KIH87358.1"/>
    <property type="molecule type" value="Genomic_DNA"/>
</dbReference>
<evidence type="ECO:0000313" key="7">
    <source>
        <dbReference type="EMBL" id="KIH87358.1"/>
    </source>
</evidence>
<dbReference type="InterPro" id="IPR001789">
    <property type="entry name" value="Sig_transdc_resp-reg_receiver"/>
</dbReference>
<dbReference type="SMART" id="SM00448">
    <property type="entry name" value="REC"/>
    <property type="match status" value="1"/>
</dbReference>
<feature type="region of interest" description="Disordered" evidence="5">
    <location>
        <begin position="650"/>
        <end position="790"/>
    </location>
</feature>
<dbReference type="OrthoDB" id="21225at2759"/>
<protein>
    <submittedName>
        <fullName evidence="7">Two-component response regulator ssk1p</fullName>
    </submittedName>
</protein>
<feature type="compositionally biased region" description="Basic residues" evidence="5">
    <location>
        <begin position="697"/>
        <end position="708"/>
    </location>
</feature>
<feature type="compositionally biased region" description="Gly residues" evidence="5">
    <location>
        <begin position="187"/>
        <end position="202"/>
    </location>
</feature>
<feature type="compositionally biased region" description="Low complexity" evidence="5">
    <location>
        <begin position="741"/>
        <end position="750"/>
    </location>
</feature>
<feature type="region of interest" description="Disordered" evidence="5">
    <location>
        <begin position="123"/>
        <end position="147"/>
    </location>
</feature>
<dbReference type="Proteomes" id="UP000031575">
    <property type="component" value="Unassembled WGS sequence"/>
</dbReference>
<dbReference type="CDD" id="cd17546">
    <property type="entry name" value="REC_hyHK_CKI1_RcsC-like"/>
    <property type="match status" value="1"/>
</dbReference>
<dbReference type="PANTHER" id="PTHR45339">
    <property type="entry name" value="HYBRID SIGNAL TRANSDUCTION HISTIDINE KINASE J"/>
    <property type="match status" value="1"/>
</dbReference>
<feature type="compositionally biased region" description="Polar residues" evidence="5">
    <location>
        <begin position="685"/>
        <end position="696"/>
    </location>
</feature>
<dbReference type="HOGENOM" id="CLU_008307_4_1_1"/>
<feature type="domain" description="Response regulatory" evidence="6">
    <location>
        <begin position="485"/>
        <end position="633"/>
    </location>
</feature>
<organism evidence="7 8">
    <name type="scientific">Sporothrix brasiliensis 5110</name>
    <dbReference type="NCBI Taxonomy" id="1398154"/>
    <lineage>
        <taxon>Eukaryota</taxon>
        <taxon>Fungi</taxon>
        <taxon>Dikarya</taxon>
        <taxon>Ascomycota</taxon>
        <taxon>Pezizomycotina</taxon>
        <taxon>Sordariomycetes</taxon>
        <taxon>Sordariomycetidae</taxon>
        <taxon>Ophiostomatales</taxon>
        <taxon>Ophiostomataceae</taxon>
        <taxon>Sporothrix</taxon>
    </lineage>
</organism>
<dbReference type="GeneID" id="63677904"/>
<dbReference type="GO" id="GO:0000156">
    <property type="term" value="F:phosphorelay response regulator activity"/>
    <property type="evidence" value="ECO:0007669"/>
    <property type="project" value="UniProtKB-ARBA"/>
</dbReference>
<comment type="similarity">
    <text evidence="3">Belongs to the SSK1 family.</text>
</comment>
<feature type="region of interest" description="Disordered" evidence="5">
    <location>
        <begin position="186"/>
        <end position="340"/>
    </location>
</feature>
<evidence type="ECO:0000256" key="5">
    <source>
        <dbReference type="SAM" id="MobiDB-lite"/>
    </source>
</evidence>
<proteinExistence type="inferred from homology"/>
<feature type="compositionally biased region" description="Basic and acidic residues" evidence="5">
    <location>
        <begin position="774"/>
        <end position="790"/>
    </location>
</feature>
<evidence type="ECO:0000256" key="1">
    <source>
        <dbReference type="ARBA" id="ARBA00022553"/>
    </source>
</evidence>
<feature type="compositionally biased region" description="Polar residues" evidence="5">
    <location>
        <begin position="710"/>
        <end position="730"/>
    </location>
</feature>
<evidence type="ECO:0000256" key="2">
    <source>
        <dbReference type="ARBA" id="ARBA00023012"/>
    </source>
</evidence>
<dbReference type="VEuPathDB" id="FungiDB:SPBR_04706"/>